<dbReference type="EMBL" id="MPZS01000001">
    <property type="protein sequence ID" value="OOY13795.1"/>
    <property type="molecule type" value="Genomic_DNA"/>
</dbReference>
<sequence>MTEKRTIKEIEDRLRDDRADLASMLADLTGRVAPDYLSDQVSQLVREYAKPVAKRAEEAVRENPVAFALAGAGLAWLLLKNRKPDSPEIEDDIAEADPLMMSGVPVSDDWIDEIDELRAEASARLDQIEVDASSAKDSARDFVKERAEVLADFASDLRGTLASGLGELSEEARERIVKAREAAYSARMKIQDSAVKAGSSGTQMIKDHPLIATALGIAIGAAIVSALPKPEISRRSFGPRANRLIDEAQRLYAEEKSRARKVASEVAGEFRKTARSVTETAKDEARQTARDISDQAVSASQDLAERLAQQLANEANRALRDVGKSLREGKAEATRPSGSGNHIAH</sequence>
<organism evidence="2 3">
    <name type="scientific">Thioclava marina</name>
    <dbReference type="NCBI Taxonomy" id="1915077"/>
    <lineage>
        <taxon>Bacteria</taxon>
        <taxon>Pseudomonadati</taxon>
        <taxon>Pseudomonadota</taxon>
        <taxon>Alphaproteobacteria</taxon>
        <taxon>Rhodobacterales</taxon>
        <taxon>Paracoccaceae</taxon>
        <taxon>Thioclava</taxon>
    </lineage>
</organism>
<comment type="caution">
    <text evidence="2">The sequence shown here is derived from an EMBL/GenBank/DDBJ whole genome shotgun (WGS) entry which is preliminary data.</text>
</comment>
<dbReference type="Proteomes" id="UP000242224">
    <property type="component" value="Unassembled WGS sequence"/>
</dbReference>
<protein>
    <recommendedName>
        <fullName evidence="4">DUF3618 domain-containing protein</fullName>
    </recommendedName>
</protein>
<name>A0ABX3MQH9_9RHOB</name>
<proteinExistence type="predicted"/>
<reference evidence="2 3" key="1">
    <citation type="submission" date="2016-11" db="EMBL/GenBank/DDBJ databases">
        <title>A multilocus sequence analysis scheme for characterization of bacteria in the genus Thioclava.</title>
        <authorList>
            <person name="Liu Y."/>
            <person name="Shao Z."/>
        </authorList>
    </citation>
    <scope>NUCLEOTIDE SEQUENCE [LARGE SCALE GENOMIC DNA]</scope>
    <source>
        <strain evidence="2 3">11.10-0-13</strain>
    </source>
</reference>
<evidence type="ECO:0008006" key="4">
    <source>
        <dbReference type="Google" id="ProtNLM"/>
    </source>
</evidence>
<feature type="compositionally biased region" description="Polar residues" evidence="1">
    <location>
        <begin position="336"/>
        <end position="345"/>
    </location>
</feature>
<feature type="compositionally biased region" description="Basic and acidic residues" evidence="1">
    <location>
        <begin position="280"/>
        <end position="293"/>
    </location>
</feature>
<accession>A0ABX3MQH9</accession>
<evidence type="ECO:0000313" key="3">
    <source>
        <dbReference type="Proteomes" id="UP000242224"/>
    </source>
</evidence>
<dbReference type="RefSeq" id="WP_078573982.1">
    <property type="nucleotide sequence ID" value="NZ_MPZS01000001.1"/>
</dbReference>
<evidence type="ECO:0000313" key="2">
    <source>
        <dbReference type="EMBL" id="OOY13795.1"/>
    </source>
</evidence>
<feature type="region of interest" description="Disordered" evidence="1">
    <location>
        <begin position="268"/>
        <end position="299"/>
    </location>
</feature>
<feature type="region of interest" description="Disordered" evidence="1">
    <location>
        <begin position="319"/>
        <end position="345"/>
    </location>
</feature>
<evidence type="ECO:0000256" key="1">
    <source>
        <dbReference type="SAM" id="MobiDB-lite"/>
    </source>
</evidence>
<feature type="compositionally biased region" description="Basic and acidic residues" evidence="1">
    <location>
        <begin position="319"/>
        <end position="333"/>
    </location>
</feature>
<gene>
    <name evidence="2" type="ORF">BMG00_08550</name>
</gene>
<keyword evidence="3" id="KW-1185">Reference proteome</keyword>